<reference evidence="1 2" key="1">
    <citation type="submission" date="2014-12" db="EMBL/GenBank/DDBJ databases">
        <title>Draft genome sequence of Cohnella kolymensis strain B-2846.</title>
        <authorList>
            <person name="Karlyshev A.V."/>
            <person name="Kudryashova E.B."/>
        </authorList>
    </citation>
    <scope>NUCLEOTIDE SEQUENCE [LARGE SCALE GENOMIC DNA]</scope>
    <source>
        <strain evidence="1 2">VKM B-2846</strain>
    </source>
</reference>
<organism evidence="1 2">
    <name type="scientific">Cohnella kolymensis</name>
    <dbReference type="NCBI Taxonomy" id="1590652"/>
    <lineage>
        <taxon>Bacteria</taxon>
        <taxon>Bacillati</taxon>
        <taxon>Bacillota</taxon>
        <taxon>Bacilli</taxon>
        <taxon>Bacillales</taxon>
        <taxon>Paenibacillaceae</taxon>
        <taxon>Cohnella</taxon>
    </lineage>
</organism>
<comment type="caution">
    <text evidence="1">The sequence shown here is derived from an EMBL/GenBank/DDBJ whole genome shotgun (WGS) entry which is preliminary data.</text>
</comment>
<dbReference type="Proteomes" id="UP000054526">
    <property type="component" value="Unassembled WGS sequence"/>
</dbReference>
<sequence>MSTPRNIDKEEMACVKDFLILPLMLDYIDADMKAIQQAGLKTDLILIQELKKAQSRAVDEHILIKRTLRERGIKVFSIRNSSLGIYAEYLCRNTCVGVK</sequence>
<keyword evidence="2" id="KW-1185">Reference proteome</keyword>
<proteinExistence type="predicted"/>
<gene>
    <name evidence="1" type="ORF">SD71_09850</name>
</gene>
<dbReference type="EMBL" id="JXAL01000014">
    <property type="protein sequence ID" value="KIL36232.1"/>
    <property type="molecule type" value="Genomic_DNA"/>
</dbReference>
<evidence type="ECO:0000313" key="1">
    <source>
        <dbReference type="EMBL" id="KIL36232.1"/>
    </source>
</evidence>
<evidence type="ECO:0008006" key="3">
    <source>
        <dbReference type="Google" id="ProtNLM"/>
    </source>
</evidence>
<protein>
    <recommendedName>
        <fullName evidence="3">Resolvase/invertase-type recombinase catalytic domain-containing protein</fullName>
    </recommendedName>
</protein>
<name>A0ABR5A5N2_9BACL</name>
<dbReference type="RefSeq" id="WP_041062201.1">
    <property type="nucleotide sequence ID" value="NZ_JXAL01000014.1"/>
</dbReference>
<dbReference type="Pfam" id="PF26325">
    <property type="entry name" value="YhjD"/>
    <property type="match status" value="1"/>
</dbReference>
<accession>A0ABR5A5N2</accession>
<evidence type="ECO:0000313" key="2">
    <source>
        <dbReference type="Proteomes" id="UP000054526"/>
    </source>
</evidence>
<dbReference type="InterPro" id="IPR058600">
    <property type="entry name" value="YhjD-like"/>
</dbReference>